<keyword evidence="10" id="KW-0670">Pyruvate</keyword>
<reference evidence="12" key="1">
    <citation type="submission" date="2018-05" db="EMBL/GenBank/DDBJ databases">
        <authorList>
            <person name="Lanie J.A."/>
            <person name="Ng W.-L."/>
            <person name="Kazmierczak K.M."/>
            <person name="Andrzejewski T.M."/>
            <person name="Davidsen T.M."/>
            <person name="Wayne K.J."/>
            <person name="Tettelin H."/>
            <person name="Glass J.I."/>
            <person name="Rusch D."/>
            <person name="Podicherti R."/>
            <person name="Tsui H.-C.T."/>
            <person name="Winkler M.E."/>
        </authorList>
    </citation>
    <scope>NUCLEOTIDE SEQUENCE</scope>
</reference>
<dbReference type="InterPro" id="IPR003817">
    <property type="entry name" value="PS_Dcarbxylase"/>
</dbReference>
<keyword evidence="6" id="KW-0865">Zymogen</keyword>
<dbReference type="GO" id="GO:0004609">
    <property type="term" value="F:phosphatidylserine decarboxylase activity"/>
    <property type="evidence" value="ECO:0007669"/>
    <property type="project" value="InterPro"/>
</dbReference>
<accession>A0A381QM27</accession>
<dbReference type="InterPro" id="IPR033175">
    <property type="entry name" value="PSD-A"/>
</dbReference>
<proteinExistence type="inferred from homology"/>
<evidence type="ECO:0000256" key="10">
    <source>
        <dbReference type="ARBA" id="ARBA00023317"/>
    </source>
</evidence>
<keyword evidence="9" id="KW-1208">Phospholipid metabolism</keyword>
<keyword evidence="1" id="KW-1003">Cell membrane</keyword>
<dbReference type="Pfam" id="PF02666">
    <property type="entry name" value="PS_Dcarbxylase"/>
    <property type="match status" value="1"/>
</dbReference>
<dbReference type="NCBIfam" id="NF003685">
    <property type="entry name" value="PRK05305.2-5"/>
    <property type="match status" value="1"/>
</dbReference>
<name>A0A381QM27_9ZZZZ</name>
<evidence type="ECO:0000256" key="7">
    <source>
        <dbReference type="ARBA" id="ARBA00023209"/>
    </source>
</evidence>
<keyword evidence="7" id="KW-0594">Phospholipid biosynthesis</keyword>
<keyword evidence="11" id="KW-1133">Transmembrane helix</keyword>
<protein>
    <recommendedName>
        <fullName evidence="13">Phosphatidylserine decarboxylase</fullName>
    </recommendedName>
</protein>
<evidence type="ECO:0000256" key="5">
    <source>
        <dbReference type="ARBA" id="ARBA00023136"/>
    </source>
</evidence>
<dbReference type="GO" id="GO:0008654">
    <property type="term" value="P:phospholipid biosynthetic process"/>
    <property type="evidence" value="ECO:0007669"/>
    <property type="project" value="UniProtKB-KW"/>
</dbReference>
<dbReference type="EMBL" id="UINC01001426">
    <property type="protein sequence ID" value="SUZ80395.1"/>
    <property type="molecule type" value="Genomic_DNA"/>
</dbReference>
<keyword evidence="11" id="KW-0812">Transmembrane</keyword>
<evidence type="ECO:0000256" key="8">
    <source>
        <dbReference type="ARBA" id="ARBA00023239"/>
    </source>
</evidence>
<dbReference type="HAMAP" id="MF_00664">
    <property type="entry name" value="PS_decarb_PSD_A"/>
    <property type="match status" value="1"/>
</dbReference>
<keyword evidence="2" id="KW-0444">Lipid biosynthesis</keyword>
<evidence type="ECO:0000256" key="11">
    <source>
        <dbReference type="SAM" id="Phobius"/>
    </source>
</evidence>
<keyword evidence="3" id="KW-0210">Decarboxylase</keyword>
<dbReference type="PANTHER" id="PTHR35809">
    <property type="entry name" value="ARCHAETIDYLSERINE DECARBOXYLASE PROENZYME-RELATED"/>
    <property type="match status" value="1"/>
</dbReference>
<evidence type="ECO:0000256" key="6">
    <source>
        <dbReference type="ARBA" id="ARBA00023145"/>
    </source>
</evidence>
<evidence type="ECO:0000256" key="4">
    <source>
        <dbReference type="ARBA" id="ARBA00023098"/>
    </source>
</evidence>
<evidence type="ECO:0008006" key="13">
    <source>
        <dbReference type="Google" id="ProtNLM"/>
    </source>
</evidence>
<evidence type="ECO:0000313" key="12">
    <source>
        <dbReference type="EMBL" id="SUZ80395.1"/>
    </source>
</evidence>
<evidence type="ECO:0000256" key="9">
    <source>
        <dbReference type="ARBA" id="ARBA00023264"/>
    </source>
</evidence>
<sequence length="212" mass="23653">MIAKEGRKIILILFFLTIFSRLVGNINGLEWLSFVYLISGLFFLFSLIFFRDPKRNIPAGDNSLVSPADGKIINVEQVNDPDVGKGILVSVFLNIFNVHVNRVPVTVLIKKTDYKQGKFLAAFNHKASDENEQTIILMESPNGLMKVKQVAGLIARRIHCYAQAGKTLLKGDRLGFIMFGSRTDIIFPSVYQVQVHKGQKVTGGETIIAKLD</sequence>
<feature type="transmembrane region" description="Helical" evidence="11">
    <location>
        <begin position="34"/>
        <end position="50"/>
    </location>
</feature>
<evidence type="ECO:0000256" key="1">
    <source>
        <dbReference type="ARBA" id="ARBA00022475"/>
    </source>
</evidence>
<dbReference type="PANTHER" id="PTHR35809:SF1">
    <property type="entry name" value="ARCHAETIDYLSERINE DECARBOXYLASE PROENZYME-RELATED"/>
    <property type="match status" value="1"/>
</dbReference>
<keyword evidence="8" id="KW-0456">Lyase</keyword>
<gene>
    <name evidence="12" type="ORF">METZ01_LOCUS33249</name>
</gene>
<dbReference type="NCBIfam" id="NF003678">
    <property type="entry name" value="PRK05305.1-2"/>
    <property type="match status" value="1"/>
</dbReference>
<evidence type="ECO:0000256" key="3">
    <source>
        <dbReference type="ARBA" id="ARBA00022793"/>
    </source>
</evidence>
<keyword evidence="4" id="KW-0443">Lipid metabolism</keyword>
<keyword evidence="5 11" id="KW-0472">Membrane</keyword>
<organism evidence="12">
    <name type="scientific">marine metagenome</name>
    <dbReference type="NCBI Taxonomy" id="408172"/>
    <lineage>
        <taxon>unclassified sequences</taxon>
        <taxon>metagenomes</taxon>
        <taxon>ecological metagenomes</taxon>
    </lineage>
</organism>
<dbReference type="AlphaFoldDB" id="A0A381QM27"/>
<evidence type="ECO:0000256" key="2">
    <source>
        <dbReference type="ARBA" id="ARBA00022516"/>
    </source>
</evidence>